<name>A0A2I0ILU4_PUNGR</name>
<dbReference type="Proteomes" id="UP000233551">
    <property type="component" value="Unassembled WGS sequence"/>
</dbReference>
<dbReference type="EMBL" id="PGOL01002817">
    <property type="protein sequence ID" value="PKI44967.1"/>
    <property type="molecule type" value="Genomic_DNA"/>
</dbReference>
<feature type="region of interest" description="Disordered" evidence="1">
    <location>
        <begin position="68"/>
        <end position="95"/>
    </location>
</feature>
<proteinExistence type="predicted"/>
<accession>A0A2I0ILU4</accession>
<protein>
    <submittedName>
        <fullName evidence="2">Uncharacterized protein</fullName>
    </submittedName>
</protein>
<feature type="compositionally biased region" description="Basic and acidic residues" evidence="1">
    <location>
        <begin position="68"/>
        <end position="87"/>
    </location>
</feature>
<gene>
    <name evidence="2" type="ORF">CRG98_034662</name>
</gene>
<dbReference type="AlphaFoldDB" id="A0A2I0ILU4"/>
<evidence type="ECO:0000256" key="1">
    <source>
        <dbReference type="SAM" id="MobiDB-lite"/>
    </source>
</evidence>
<evidence type="ECO:0000313" key="3">
    <source>
        <dbReference type="Proteomes" id="UP000233551"/>
    </source>
</evidence>
<sequence>MAQGLNETNFKVREWSKTIGKSRRLDWCKWRLEEREASLGCSKRGAMKPLNGPRMTSAKPEPVLFETRKEKSENAWETDKKGRHEGNGDELGGLRGVLGVTEGVHGSLCG</sequence>
<reference evidence="2 3" key="1">
    <citation type="submission" date="2017-11" db="EMBL/GenBank/DDBJ databases">
        <title>De-novo sequencing of pomegranate (Punica granatum L.) genome.</title>
        <authorList>
            <person name="Akparov Z."/>
            <person name="Amiraslanov A."/>
            <person name="Hajiyeva S."/>
            <person name="Abbasov M."/>
            <person name="Kaur K."/>
            <person name="Hamwieh A."/>
            <person name="Solovyev V."/>
            <person name="Salamov A."/>
            <person name="Braich B."/>
            <person name="Kosarev P."/>
            <person name="Mahmoud A."/>
            <person name="Hajiyev E."/>
            <person name="Babayeva S."/>
            <person name="Izzatullayeva V."/>
            <person name="Mammadov A."/>
            <person name="Mammadov A."/>
            <person name="Sharifova S."/>
            <person name="Ojaghi J."/>
            <person name="Eynullazada K."/>
            <person name="Bayramov B."/>
            <person name="Abdulazimova A."/>
            <person name="Shahmuradov I."/>
        </authorList>
    </citation>
    <scope>NUCLEOTIDE SEQUENCE [LARGE SCALE GENOMIC DNA]</scope>
    <source>
        <strain evidence="3">cv. AG2017</strain>
        <tissue evidence="2">Leaf</tissue>
    </source>
</reference>
<keyword evidence="3" id="KW-1185">Reference proteome</keyword>
<evidence type="ECO:0000313" key="2">
    <source>
        <dbReference type="EMBL" id="PKI44967.1"/>
    </source>
</evidence>
<comment type="caution">
    <text evidence="2">The sequence shown here is derived from an EMBL/GenBank/DDBJ whole genome shotgun (WGS) entry which is preliminary data.</text>
</comment>
<organism evidence="2 3">
    <name type="scientific">Punica granatum</name>
    <name type="common">Pomegranate</name>
    <dbReference type="NCBI Taxonomy" id="22663"/>
    <lineage>
        <taxon>Eukaryota</taxon>
        <taxon>Viridiplantae</taxon>
        <taxon>Streptophyta</taxon>
        <taxon>Embryophyta</taxon>
        <taxon>Tracheophyta</taxon>
        <taxon>Spermatophyta</taxon>
        <taxon>Magnoliopsida</taxon>
        <taxon>eudicotyledons</taxon>
        <taxon>Gunneridae</taxon>
        <taxon>Pentapetalae</taxon>
        <taxon>rosids</taxon>
        <taxon>malvids</taxon>
        <taxon>Myrtales</taxon>
        <taxon>Lythraceae</taxon>
        <taxon>Punica</taxon>
    </lineage>
</organism>